<keyword evidence="1" id="KW-0175">Coiled coil</keyword>
<dbReference type="InterPro" id="IPR010994">
    <property type="entry name" value="RuvA_2-like"/>
</dbReference>
<gene>
    <name evidence="4" type="ORF">COX60_00125</name>
</gene>
<dbReference type="Proteomes" id="UP000230137">
    <property type="component" value="Unassembled WGS sequence"/>
</dbReference>
<evidence type="ECO:0000256" key="1">
    <source>
        <dbReference type="SAM" id="Coils"/>
    </source>
</evidence>
<accession>A0A2M7W4Y0</accession>
<protein>
    <recommendedName>
        <fullName evidence="3">Helix-hairpin-helix DNA-binding motif class 1 domain-containing protein</fullName>
    </recommendedName>
</protein>
<keyword evidence="2" id="KW-1133">Transmembrane helix</keyword>
<dbReference type="GO" id="GO:0003677">
    <property type="term" value="F:DNA binding"/>
    <property type="evidence" value="ECO:0007669"/>
    <property type="project" value="InterPro"/>
</dbReference>
<evidence type="ECO:0000256" key="2">
    <source>
        <dbReference type="SAM" id="Phobius"/>
    </source>
</evidence>
<dbReference type="InterPro" id="IPR003583">
    <property type="entry name" value="Hlx-hairpin-Hlx_DNA-bd_motif"/>
</dbReference>
<dbReference type="AlphaFoldDB" id="A0A2M7W4Y0"/>
<dbReference type="InterPro" id="IPR051675">
    <property type="entry name" value="Endo/Exo/Phosphatase_dom_1"/>
</dbReference>
<dbReference type="EMBL" id="PFQF01000003">
    <property type="protein sequence ID" value="PJA21009.1"/>
    <property type="molecule type" value="Genomic_DNA"/>
</dbReference>
<proteinExistence type="predicted"/>
<evidence type="ECO:0000313" key="4">
    <source>
        <dbReference type="EMBL" id="PJA21009.1"/>
    </source>
</evidence>
<dbReference type="PANTHER" id="PTHR21180:SF32">
    <property type="entry name" value="ENDONUCLEASE_EXONUCLEASE_PHOSPHATASE FAMILY DOMAIN-CONTAINING PROTEIN 1"/>
    <property type="match status" value="1"/>
</dbReference>
<reference evidence="5" key="1">
    <citation type="submission" date="2017-09" db="EMBL/GenBank/DDBJ databases">
        <title>Depth-based differentiation of microbial function through sediment-hosted aquifers and enrichment of novel symbionts in the deep terrestrial subsurface.</title>
        <authorList>
            <person name="Probst A.J."/>
            <person name="Ladd B."/>
            <person name="Jarett J.K."/>
            <person name="Geller-Mcgrath D.E."/>
            <person name="Sieber C.M.K."/>
            <person name="Emerson J.B."/>
            <person name="Anantharaman K."/>
            <person name="Thomas B.C."/>
            <person name="Malmstrom R."/>
            <person name="Stieglmeier M."/>
            <person name="Klingl A."/>
            <person name="Woyke T."/>
            <person name="Ryan C.M."/>
            <person name="Banfield J.F."/>
        </authorList>
    </citation>
    <scope>NUCLEOTIDE SEQUENCE [LARGE SCALE GENOMIC DNA]</scope>
</reference>
<feature type="domain" description="Helix-hairpin-helix DNA-binding motif class 1" evidence="3">
    <location>
        <begin position="120"/>
        <end position="139"/>
    </location>
</feature>
<dbReference type="InterPro" id="IPR004509">
    <property type="entry name" value="Competence_ComEA_HhH"/>
</dbReference>
<sequence length="172" mass="18920">MNKNSLKKIVSNLEQYQTLIGTLLIVSILVASAIMLVLNFQSEKNNDTSNELVQKVTNLEQEQKNVNHKINQIIDLLNENKTTSSNITETVKKTSASSKSTQNISTASTGLININSASLSQLDSLSGIGPTYAQRIIDYRNQNGGFKSIEEIKNVKGIGDKTFEKFKGNITI</sequence>
<feature type="domain" description="Helix-hairpin-helix DNA-binding motif class 1" evidence="3">
    <location>
        <begin position="150"/>
        <end position="169"/>
    </location>
</feature>
<comment type="caution">
    <text evidence="4">The sequence shown here is derived from an EMBL/GenBank/DDBJ whole genome shotgun (WGS) entry which is preliminary data.</text>
</comment>
<dbReference type="Gene3D" id="1.10.150.280">
    <property type="entry name" value="AF1531-like domain"/>
    <property type="match status" value="1"/>
</dbReference>
<keyword evidence="2" id="KW-0472">Membrane</keyword>
<dbReference type="GO" id="GO:0006281">
    <property type="term" value="P:DNA repair"/>
    <property type="evidence" value="ECO:0007669"/>
    <property type="project" value="InterPro"/>
</dbReference>
<evidence type="ECO:0000313" key="5">
    <source>
        <dbReference type="Proteomes" id="UP000230137"/>
    </source>
</evidence>
<organism evidence="4 5">
    <name type="scientific">Candidatus Berkelbacteria bacterium CG_4_10_14_0_2_um_filter_35_9_33_12</name>
    <dbReference type="NCBI Taxonomy" id="1974499"/>
    <lineage>
        <taxon>Bacteria</taxon>
        <taxon>Candidatus Berkelbacteria</taxon>
    </lineage>
</organism>
<evidence type="ECO:0000259" key="3">
    <source>
        <dbReference type="SMART" id="SM00278"/>
    </source>
</evidence>
<dbReference type="NCBIfam" id="TIGR00426">
    <property type="entry name" value="competence protein ComEA helix-hairpin-helix repeat region"/>
    <property type="match status" value="1"/>
</dbReference>
<dbReference type="SMART" id="SM00278">
    <property type="entry name" value="HhH1"/>
    <property type="match status" value="2"/>
</dbReference>
<dbReference type="Pfam" id="PF12836">
    <property type="entry name" value="HHH_3"/>
    <property type="match status" value="1"/>
</dbReference>
<feature type="coiled-coil region" evidence="1">
    <location>
        <begin position="49"/>
        <end position="79"/>
    </location>
</feature>
<keyword evidence="2" id="KW-0812">Transmembrane</keyword>
<dbReference type="SUPFAM" id="SSF47781">
    <property type="entry name" value="RuvA domain 2-like"/>
    <property type="match status" value="1"/>
</dbReference>
<feature type="transmembrane region" description="Helical" evidence="2">
    <location>
        <begin position="20"/>
        <end position="40"/>
    </location>
</feature>
<dbReference type="PANTHER" id="PTHR21180">
    <property type="entry name" value="ENDONUCLEASE/EXONUCLEASE/PHOSPHATASE FAMILY DOMAIN-CONTAINING PROTEIN 1"/>
    <property type="match status" value="1"/>
</dbReference>
<name>A0A2M7W4Y0_9BACT</name>